<gene>
    <name evidence="6" type="ORF">JKP88DRAFT_163427</name>
</gene>
<reference evidence="6" key="1">
    <citation type="submission" date="2021-02" db="EMBL/GenBank/DDBJ databases">
        <title>First Annotated Genome of the Yellow-green Alga Tribonema minus.</title>
        <authorList>
            <person name="Mahan K.M."/>
        </authorList>
    </citation>
    <scope>NUCLEOTIDE SEQUENCE</scope>
    <source>
        <strain evidence="6">UTEX B ZZ1240</strain>
    </source>
</reference>
<dbReference type="SMART" id="SM00487">
    <property type="entry name" value="DEXDc"/>
    <property type="match status" value="1"/>
</dbReference>
<name>A0A835YYF9_9STRA</name>
<evidence type="ECO:0000256" key="3">
    <source>
        <dbReference type="ARBA" id="ARBA00022806"/>
    </source>
</evidence>
<dbReference type="GO" id="GO:0016787">
    <property type="term" value="F:hydrolase activity"/>
    <property type="evidence" value="ECO:0007669"/>
    <property type="project" value="UniProtKB-KW"/>
</dbReference>
<dbReference type="PANTHER" id="PTHR11274:SF0">
    <property type="entry name" value="GENERAL TRANSCRIPTION AND DNA REPAIR FACTOR IIH HELICASE SUBUNIT XPB"/>
    <property type="match status" value="1"/>
</dbReference>
<protein>
    <submittedName>
        <fullName evidence="6">P-loop containing nucleoside triphosphate hydrolase protein</fullName>
    </submittedName>
</protein>
<dbReference type="GO" id="GO:0003677">
    <property type="term" value="F:DNA binding"/>
    <property type="evidence" value="ECO:0007669"/>
    <property type="project" value="InterPro"/>
</dbReference>
<dbReference type="Proteomes" id="UP000664859">
    <property type="component" value="Unassembled WGS sequence"/>
</dbReference>
<organism evidence="6 7">
    <name type="scientific">Tribonema minus</name>
    <dbReference type="NCBI Taxonomy" id="303371"/>
    <lineage>
        <taxon>Eukaryota</taxon>
        <taxon>Sar</taxon>
        <taxon>Stramenopiles</taxon>
        <taxon>Ochrophyta</taxon>
        <taxon>PX clade</taxon>
        <taxon>Xanthophyceae</taxon>
        <taxon>Tribonematales</taxon>
        <taxon>Tribonemataceae</taxon>
        <taxon>Tribonema</taxon>
    </lineage>
</organism>
<dbReference type="PROSITE" id="PS51192">
    <property type="entry name" value="HELICASE_ATP_BIND_1"/>
    <property type="match status" value="1"/>
</dbReference>
<keyword evidence="1" id="KW-0547">Nucleotide-binding</keyword>
<dbReference type="EMBL" id="JAFCMP010000179">
    <property type="protein sequence ID" value="KAG5184082.1"/>
    <property type="molecule type" value="Genomic_DNA"/>
</dbReference>
<proteinExistence type="predicted"/>
<keyword evidence="2 6" id="KW-0378">Hydrolase</keyword>
<accession>A0A835YYF9</accession>
<dbReference type="GO" id="GO:0004386">
    <property type="term" value="F:helicase activity"/>
    <property type="evidence" value="ECO:0007669"/>
    <property type="project" value="UniProtKB-KW"/>
</dbReference>
<dbReference type="CDD" id="cd17926">
    <property type="entry name" value="DEXHc_RE"/>
    <property type="match status" value="1"/>
</dbReference>
<feature type="domain" description="Helicase ATP-binding" evidence="5">
    <location>
        <begin position="89"/>
        <end position="237"/>
    </location>
</feature>
<evidence type="ECO:0000256" key="1">
    <source>
        <dbReference type="ARBA" id="ARBA00022741"/>
    </source>
</evidence>
<evidence type="ECO:0000313" key="6">
    <source>
        <dbReference type="EMBL" id="KAG5184082.1"/>
    </source>
</evidence>
<sequence>MQELTVVQKELSPLSDPGTLVAYAIRDTFHGRVLEVPKFWGLENLDRLGANAVEDRQFDGVQLQEQDVVSTITQLRPHQVEAADAIMKAFSQEYGGGALLVLPCGYGKTVTALHVAAKMGVRCLIVCHTDVLVSQWAAAILQYFPNARVGMIKQNMFDVEDKTHVIASLKSLAVREYDMKQAGCALMVADEVHHIAALQLSRAVANAGCRYRLGLSATPNRPDGLSDFLGWSIGEVVYEVVRPPADNLRVYAVMLEDGPVYTKVVRKAGKDVSNIAGMINLMTDLSNSRADMRQQVAAAWITLCAQKGRSIIVLADRISLLRDLDRRVRDTITTGFMIGAAKKAEREAAGSAQVVFASYGVAAEGLDLKLDTLVALTPRSGEGVITQIVGRIQRGHGRPPLIVDFVDAVPLFRGMFSKRMRVYNKLGAKLTKYDEMRQVIA</sequence>
<evidence type="ECO:0000259" key="5">
    <source>
        <dbReference type="PROSITE" id="PS51192"/>
    </source>
</evidence>
<dbReference type="OrthoDB" id="205240at2759"/>
<dbReference type="Gene3D" id="3.40.50.300">
    <property type="entry name" value="P-loop containing nucleotide triphosphate hydrolases"/>
    <property type="match status" value="2"/>
</dbReference>
<dbReference type="InterPro" id="IPR050615">
    <property type="entry name" value="ATP-dep_DNA_Helicase"/>
</dbReference>
<comment type="caution">
    <text evidence="6">The sequence shown here is derived from an EMBL/GenBank/DDBJ whole genome shotgun (WGS) entry which is preliminary data.</text>
</comment>
<dbReference type="InterPro" id="IPR027417">
    <property type="entry name" value="P-loop_NTPase"/>
</dbReference>
<dbReference type="SUPFAM" id="SSF52540">
    <property type="entry name" value="P-loop containing nucleoside triphosphate hydrolases"/>
    <property type="match status" value="2"/>
</dbReference>
<evidence type="ECO:0000313" key="7">
    <source>
        <dbReference type="Proteomes" id="UP000664859"/>
    </source>
</evidence>
<dbReference type="GO" id="GO:0005524">
    <property type="term" value="F:ATP binding"/>
    <property type="evidence" value="ECO:0007669"/>
    <property type="project" value="UniProtKB-KW"/>
</dbReference>
<keyword evidence="3" id="KW-0347">Helicase</keyword>
<dbReference type="Pfam" id="PF04851">
    <property type="entry name" value="ResIII"/>
    <property type="match status" value="1"/>
</dbReference>
<keyword evidence="4" id="KW-0067">ATP-binding</keyword>
<evidence type="ECO:0000256" key="2">
    <source>
        <dbReference type="ARBA" id="ARBA00022801"/>
    </source>
</evidence>
<dbReference type="PANTHER" id="PTHR11274">
    <property type="entry name" value="RAD25/XP-B DNA REPAIR HELICASE"/>
    <property type="match status" value="1"/>
</dbReference>
<dbReference type="CDD" id="cd18785">
    <property type="entry name" value="SF2_C"/>
    <property type="match status" value="1"/>
</dbReference>
<dbReference type="InterPro" id="IPR014001">
    <property type="entry name" value="Helicase_ATP-bd"/>
</dbReference>
<evidence type="ECO:0000256" key="4">
    <source>
        <dbReference type="ARBA" id="ARBA00022840"/>
    </source>
</evidence>
<dbReference type="InterPro" id="IPR006935">
    <property type="entry name" value="Helicase/UvrB_N"/>
</dbReference>
<keyword evidence="7" id="KW-1185">Reference proteome</keyword>
<dbReference type="AlphaFoldDB" id="A0A835YYF9"/>